<dbReference type="AlphaFoldDB" id="K1T147"/>
<keyword evidence="2" id="KW-0547">Nucleotide-binding</keyword>
<dbReference type="GO" id="GO:0016887">
    <property type="term" value="F:ATP hydrolysis activity"/>
    <property type="evidence" value="ECO:0007669"/>
    <property type="project" value="InterPro"/>
</dbReference>
<feature type="domain" description="ABC transporter" evidence="1">
    <location>
        <begin position="49"/>
        <end position="152"/>
    </location>
</feature>
<comment type="caution">
    <text evidence="2">The sequence shown here is derived from an EMBL/GenBank/DDBJ whole genome shotgun (WGS) entry which is preliminary data.</text>
</comment>
<dbReference type="SUPFAM" id="SSF52540">
    <property type="entry name" value="P-loop containing nucleoside triphosphate hydrolases"/>
    <property type="match status" value="1"/>
</dbReference>
<reference evidence="2" key="1">
    <citation type="journal article" date="2013" name="Environ. Microbiol.">
        <title>Microbiota from the distal guts of lean and obese adolescents exhibit partial functional redundancy besides clear differences in community structure.</title>
        <authorList>
            <person name="Ferrer M."/>
            <person name="Ruiz A."/>
            <person name="Lanza F."/>
            <person name="Haange S.B."/>
            <person name="Oberbach A."/>
            <person name="Till H."/>
            <person name="Bargiela R."/>
            <person name="Campoy C."/>
            <person name="Segura M.T."/>
            <person name="Richter M."/>
            <person name="von Bergen M."/>
            <person name="Seifert J."/>
            <person name="Suarez A."/>
        </authorList>
    </citation>
    <scope>NUCLEOTIDE SEQUENCE</scope>
</reference>
<dbReference type="Gene3D" id="3.40.50.300">
    <property type="entry name" value="P-loop containing nucleotide triphosphate hydrolases"/>
    <property type="match status" value="1"/>
</dbReference>
<dbReference type="PANTHER" id="PTHR24221">
    <property type="entry name" value="ATP-BINDING CASSETTE SUB-FAMILY B"/>
    <property type="match status" value="1"/>
</dbReference>
<protein>
    <submittedName>
        <fullName evidence="2">ABC transporter, permease/ATP-binding protein</fullName>
    </submittedName>
</protein>
<name>K1T147_9ZZZZ</name>
<dbReference type="InterPro" id="IPR039421">
    <property type="entry name" value="Type_1_exporter"/>
</dbReference>
<dbReference type="Pfam" id="PF00005">
    <property type="entry name" value="ABC_tran"/>
    <property type="match status" value="1"/>
</dbReference>
<dbReference type="InterPro" id="IPR003439">
    <property type="entry name" value="ABC_transporter-like_ATP-bd"/>
</dbReference>
<dbReference type="PANTHER" id="PTHR24221:SF654">
    <property type="entry name" value="ATP-BINDING CASSETTE SUB-FAMILY B MEMBER 6"/>
    <property type="match status" value="1"/>
</dbReference>
<gene>
    <name evidence="2" type="ORF">OBE_05867</name>
</gene>
<evidence type="ECO:0000259" key="1">
    <source>
        <dbReference type="Pfam" id="PF00005"/>
    </source>
</evidence>
<feature type="non-terminal residue" evidence="2">
    <location>
        <position position="1"/>
    </location>
</feature>
<proteinExistence type="predicted"/>
<dbReference type="EMBL" id="AJWZ01004035">
    <property type="protein sequence ID" value="EKC66577.1"/>
    <property type="molecule type" value="Genomic_DNA"/>
</dbReference>
<organism evidence="2">
    <name type="scientific">human gut metagenome</name>
    <dbReference type="NCBI Taxonomy" id="408170"/>
    <lineage>
        <taxon>unclassified sequences</taxon>
        <taxon>metagenomes</taxon>
        <taxon>organismal metagenomes</taxon>
    </lineage>
</organism>
<dbReference type="GO" id="GO:0042626">
    <property type="term" value="F:ATPase-coupled transmembrane transporter activity"/>
    <property type="evidence" value="ECO:0007669"/>
    <property type="project" value="TreeGrafter"/>
</dbReference>
<dbReference type="InterPro" id="IPR027417">
    <property type="entry name" value="P-loop_NTPase"/>
</dbReference>
<accession>K1T147</accession>
<evidence type="ECO:0000313" key="2">
    <source>
        <dbReference type="EMBL" id="EKC66577.1"/>
    </source>
</evidence>
<keyword evidence="2" id="KW-0067">ATP-binding</keyword>
<sequence>ASLNRITELLDAPIDVADRPGVQELQNPQGSVEFRHLTFRYPDGEYDVLQDISFTIRPGESVGIVGKTGAGKTALVDLLLRTYNVPDGTLFVDGKDVNTLSIHSVRAACAYVPQDNFLFSDTIAHNIGFGVDDASPEMIDHAASLADVRDNIVDFKDGSKPFWVSAA</sequence>
<dbReference type="GO" id="GO:0005524">
    <property type="term" value="F:ATP binding"/>
    <property type="evidence" value="ECO:0007669"/>
    <property type="project" value="UniProtKB-KW"/>
</dbReference>